<dbReference type="GeneID" id="24563681"/>
<evidence type="ECO:0000313" key="3">
    <source>
        <dbReference type="Proteomes" id="UP000033188"/>
    </source>
</evidence>
<dbReference type="OrthoDB" id="365373at2759"/>
<proteinExistence type="predicted"/>
<dbReference type="KEGG" id="bbig:BBBOND_0202970"/>
<dbReference type="OMA" id="NENDAHE"/>
<sequence>MSSNVLTSGAIEEVVQLLGLDPTTSPTESDILKGNPSATGTLHKWTVAITLGAHFRLSRSFVKNINTVKLDDAKLRVILESIGGETKCNTHDALNILTYTTLECLKYPRLTKITLDASQDAGEMFLAFVFLLSALEWFNITEKKCPEYLEFRRCLVSAVDDEIGITQVSKLLESAGTDTNLADVGLLLDRRYAGHIDANAGEGVSVREMTEATRNEQSRGMNMIGDDVRLHFLKASEPRGSGRVARKIHSTREEKNSDNLTPIGSKGVSKLIDSSTSKNRFSAQSKISTKVPSSNTLPLAKRESVGKEALQASIQSVLVDVENAVSRVESDFGAKSQLLCRSKNAETFDSELLRIIIGQSQQQVIFNNLMDNNNLNRAVPEDNPGSNKVITGQRIRAGICSEKTHRSVSSTEYEIKSLLDEIKELSNTVMQSQYRLKHLSHCVEHGDMQRLKQFASLSENRKTYDKPLGGKSQETAHQGGTYINDSYSMPSPAEWLLIAQKDPFDRHLALLKMIAKSLDNESKRSSIYGAALQVLKHKKPQATSKRTTGSRINSLDKGVALITIPKRVKEIVNTLKSFIVEGIPAENFREENAQGATTAKQKATDFLRHINSSFANYRSATLNSEKGKKGGFLNYLTCTLKSSVREGNASNDAYTDTKSIVEKMLHLFEDACKHDPMIEFAALSDWIHHYNENDAHERTNPDTVNGGNQRFGESAISQREADDFEWLQRLVNHETGTVSRNEKHKNDDCTSSSRPKSILDFEYYFNLAREAYNTKESIDVMNTAPTFDTFGDVLNRHNAAMEKTKTTSVLEAKHCLESVRKQMPTITFLE</sequence>
<dbReference type="Proteomes" id="UP000033188">
    <property type="component" value="Chromosome 2"/>
</dbReference>
<evidence type="ECO:0000256" key="1">
    <source>
        <dbReference type="SAM" id="MobiDB-lite"/>
    </source>
</evidence>
<name>A0A061DBL7_BABBI</name>
<organism evidence="2 3">
    <name type="scientific">Babesia bigemina</name>
    <dbReference type="NCBI Taxonomy" id="5866"/>
    <lineage>
        <taxon>Eukaryota</taxon>
        <taxon>Sar</taxon>
        <taxon>Alveolata</taxon>
        <taxon>Apicomplexa</taxon>
        <taxon>Aconoidasida</taxon>
        <taxon>Piroplasmida</taxon>
        <taxon>Babesiidae</taxon>
        <taxon>Babesia</taxon>
    </lineage>
</organism>
<dbReference type="EMBL" id="LK391708">
    <property type="protein sequence ID" value="CDR95140.1"/>
    <property type="molecule type" value="Genomic_DNA"/>
</dbReference>
<protein>
    <submittedName>
        <fullName evidence="2">Uncharacterized protein</fullName>
    </submittedName>
</protein>
<evidence type="ECO:0000313" key="2">
    <source>
        <dbReference type="EMBL" id="CDR95140.1"/>
    </source>
</evidence>
<keyword evidence="3" id="KW-1185">Reference proteome</keyword>
<reference evidence="3" key="1">
    <citation type="submission" date="2014-06" db="EMBL/GenBank/DDBJ databases">
        <authorList>
            <person name="Aslett M."/>
            <person name="De Silva N."/>
        </authorList>
    </citation>
    <scope>NUCLEOTIDE SEQUENCE [LARGE SCALE GENOMIC DNA]</scope>
    <source>
        <strain evidence="3">Bond</strain>
    </source>
</reference>
<accession>A0A061DBL7</accession>
<dbReference type="AlphaFoldDB" id="A0A061DBL7"/>
<dbReference type="VEuPathDB" id="PiroplasmaDB:BBBOND_0202970"/>
<feature type="region of interest" description="Disordered" evidence="1">
    <location>
        <begin position="241"/>
        <end position="269"/>
    </location>
</feature>
<gene>
    <name evidence="2" type="ORF">BBBOND_0202970</name>
</gene>
<dbReference type="RefSeq" id="XP_012767326.1">
    <property type="nucleotide sequence ID" value="XM_012911872.1"/>
</dbReference>